<dbReference type="AlphaFoldDB" id="A0A2C9UU17"/>
<dbReference type="InterPro" id="IPR036249">
    <property type="entry name" value="Thioredoxin-like_sf"/>
</dbReference>
<evidence type="ECO:0000259" key="2">
    <source>
        <dbReference type="Pfam" id="PF00462"/>
    </source>
</evidence>
<dbReference type="EMBL" id="CM004398">
    <property type="protein sequence ID" value="OAY34470.1"/>
    <property type="molecule type" value="Genomic_DNA"/>
</dbReference>
<dbReference type="SUPFAM" id="SSF52833">
    <property type="entry name" value="Thioredoxin-like"/>
    <property type="match status" value="1"/>
</dbReference>
<dbReference type="OMA" id="SCFPTDP"/>
<dbReference type="InterPro" id="IPR002109">
    <property type="entry name" value="Glutaredoxin"/>
</dbReference>
<dbReference type="CDD" id="cd03031">
    <property type="entry name" value="GRX_GRX_like"/>
    <property type="match status" value="1"/>
</dbReference>
<feature type="region of interest" description="Disordered" evidence="1">
    <location>
        <begin position="1"/>
        <end position="63"/>
    </location>
</feature>
<protein>
    <recommendedName>
        <fullName evidence="2">Glutaredoxin domain-containing protein</fullName>
    </recommendedName>
</protein>
<feature type="domain" description="Glutaredoxin" evidence="2">
    <location>
        <begin position="92"/>
        <end position="156"/>
    </location>
</feature>
<dbReference type="Pfam" id="PF23733">
    <property type="entry name" value="GRXCR1-2_C"/>
    <property type="match status" value="1"/>
</dbReference>
<accession>A0A2C9UU17</accession>
<gene>
    <name evidence="3" type="ORF">MANES_12G023000</name>
</gene>
<reference evidence="3" key="1">
    <citation type="submission" date="2016-02" db="EMBL/GenBank/DDBJ databases">
        <title>WGS assembly of Manihot esculenta.</title>
        <authorList>
            <person name="Bredeson J.V."/>
            <person name="Prochnik S.E."/>
            <person name="Lyons J.B."/>
            <person name="Schmutz J."/>
            <person name="Grimwood J."/>
            <person name="Vrebalov J."/>
            <person name="Bart R.S."/>
            <person name="Amuge T."/>
            <person name="Ferguson M.E."/>
            <person name="Green R."/>
            <person name="Putnam N."/>
            <person name="Stites J."/>
            <person name="Rounsley S."/>
            <person name="Rokhsar D.S."/>
        </authorList>
    </citation>
    <scope>NUCLEOTIDE SEQUENCE [LARGE SCALE GENOMIC DNA]</scope>
    <source>
        <tissue evidence="3">Leaf</tissue>
    </source>
</reference>
<sequence>MWLEWLRSPSRAHTSPRQPPEPPSPRYFSSSSFKDINAILLEEENRSKSQPQTPRRPSIFHRASPLYRHHRNRSKTFIISPPPNQDDHKIILYFTSLGIVRRTLEDCRTVRSILRGFHVPIDERDLSMDAEYLDEIQMISASKKVRLPAVFLGGKYLGGAEEINEMNESGELSKLIGGLPFVENNIKIKFNSVCDVCGGLRYVLCAQCNGSHKIYSEKYGFRTCTSCSVNGLIKCGLCYPVQCKRSD</sequence>
<organism evidence="3">
    <name type="scientific">Manihot esculenta</name>
    <name type="common">Cassava</name>
    <name type="synonym">Jatropha manihot</name>
    <dbReference type="NCBI Taxonomy" id="3983"/>
    <lineage>
        <taxon>Eukaryota</taxon>
        <taxon>Viridiplantae</taxon>
        <taxon>Streptophyta</taxon>
        <taxon>Embryophyta</taxon>
        <taxon>Tracheophyta</taxon>
        <taxon>Spermatophyta</taxon>
        <taxon>Magnoliopsida</taxon>
        <taxon>eudicotyledons</taxon>
        <taxon>Gunneridae</taxon>
        <taxon>Pentapetalae</taxon>
        <taxon>rosids</taxon>
        <taxon>fabids</taxon>
        <taxon>Malpighiales</taxon>
        <taxon>Euphorbiaceae</taxon>
        <taxon>Crotonoideae</taxon>
        <taxon>Manihoteae</taxon>
        <taxon>Manihot</taxon>
    </lineage>
</organism>
<proteinExistence type="predicted"/>
<name>A0A2C9UU17_MANES</name>
<evidence type="ECO:0000313" key="3">
    <source>
        <dbReference type="EMBL" id="OAY34470.1"/>
    </source>
</evidence>
<dbReference type="PANTHER" id="PTHR45669">
    <property type="entry name" value="GLUTAREDOXIN DOMAIN-CONTAINING CYSTEINE-RICH PROTEIN CG12206-RELATED"/>
    <property type="match status" value="1"/>
</dbReference>
<dbReference type="PROSITE" id="PS51354">
    <property type="entry name" value="GLUTAREDOXIN_2"/>
    <property type="match status" value="1"/>
</dbReference>
<dbReference type="Pfam" id="PF00462">
    <property type="entry name" value="Glutaredoxin"/>
    <property type="match status" value="1"/>
</dbReference>
<evidence type="ECO:0000256" key="1">
    <source>
        <dbReference type="SAM" id="MobiDB-lite"/>
    </source>
</evidence>
<dbReference type="Gene3D" id="3.40.30.10">
    <property type="entry name" value="Glutaredoxin"/>
    <property type="match status" value="1"/>
</dbReference>
<dbReference type="PANTHER" id="PTHR45669:SF36">
    <property type="entry name" value="GLUTAREDOXIN DOMAIN-CONTAINING PROTEIN"/>
    <property type="match status" value="1"/>
</dbReference>